<evidence type="ECO:0000259" key="12">
    <source>
        <dbReference type="Pfam" id="PF12242"/>
    </source>
</evidence>
<dbReference type="EMBL" id="CP002541">
    <property type="protein sequence ID" value="ADY12300.1"/>
    <property type="molecule type" value="Genomic_DNA"/>
</dbReference>
<dbReference type="EC" id="1.3.1.44" evidence="9"/>
<dbReference type="HAMAP" id="MF_01838">
    <property type="entry name" value="FabV_reductase"/>
    <property type="match status" value="1"/>
</dbReference>
<dbReference type="PANTHER" id="PTHR37480">
    <property type="entry name" value="ENOYL-[ACYL-CARRIER-PROTEIN] REDUCTASE [NADH]"/>
    <property type="match status" value="1"/>
</dbReference>
<keyword evidence="3 9" id="KW-0276">Fatty acid metabolism</keyword>
<dbReference type="AlphaFoldDB" id="F0RUD8"/>
<dbReference type="GO" id="GO:0006633">
    <property type="term" value="P:fatty acid biosynthetic process"/>
    <property type="evidence" value="ECO:0007669"/>
    <property type="project" value="UniProtKB-UniRule"/>
</dbReference>
<feature type="binding site" evidence="9">
    <location>
        <begin position="85"/>
        <end position="86"/>
    </location>
    <ligand>
        <name>NAD(+)</name>
        <dbReference type="ChEBI" id="CHEBI:57540"/>
    </ligand>
</feature>
<feature type="binding site" evidence="9">
    <location>
        <begin position="150"/>
        <end position="151"/>
    </location>
    <ligand>
        <name>NAD(+)</name>
        <dbReference type="ChEBI" id="CHEBI:57540"/>
    </ligand>
</feature>
<feature type="domain" description="Trans-2-enoyl-CoA reductase catalytic" evidence="11">
    <location>
        <begin position="93"/>
        <end position="328"/>
    </location>
</feature>
<evidence type="ECO:0000256" key="3">
    <source>
        <dbReference type="ARBA" id="ARBA00022832"/>
    </source>
</evidence>
<comment type="function">
    <text evidence="9">Involved in the fatty acid synthesis (FAS II). Catalyzes the reduction of a carbon-carbon double bond in an enoyl moiety that is covalently linked to a coenzyme A (CoA).</text>
</comment>
<dbReference type="OrthoDB" id="9802260at2"/>
<accession>F0RUD8</accession>
<comment type="similarity">
    <text evidence="9">Belongs to the TER reductase family.</text>
</comment>
<gene>
    <name evidence="9" type="primary">fabV</name>
    <name evidence="13" type="ordered locus">SpiBuddy_0467</name>
</gene>
<evidence type="ECO:0000313" key="14">
    <source>
        <dbReference type="Proteomes" id="UP000008466"/>
    </source>
</evidence>
<dbReference type="Pfam" id="PF12241">
    <property type="entry name" value="Enoyl_reductase"/>
    <property type="match status" value="1"/>
</dbReference>
<protein>
    <recommendedName>
        <fullName evidence="9">Trans-2-enoyl-CoA reductase [NADH]</fullName>
        <shortName evidence="9">TER</shortName>
        <ecNumber evidence="9">1.3.1.44</ecNumber>
    </recommendedName>
</protein>
<dbReference type="Gene3D" id="3.40.50.720">
    <property type="entry name" value="NAD(P)-binding Rossmann-like Domain"/>
    <property type="match status" value="1"/>
</dbReference>
<dbReference type="RefSeq" id="WP_013606153.1">
    <property type="nucleotide sequence ID" value="NC_015152.1"/>
</dbReference>
<dbReference type="InterPro" id="IPR050048">
    <property type="entry name" value="FabV-like_NADH_b"/>
</dbReference>
<dbReference type="UniPathway" id="UPA00094"/>
<keyword evidence="7 9" id="KW-0275">Fatty acid biosynthesis</keyword>
<feature type="binding site" evidence="9">
    <location>
        <begin position="122"/>
        <end position="123"/>
    </location>
    <ligand>
        <name>NAD(+)</name>
        <dbReference type="ChEBI" id="CHEBI:57540"/>
    </ligand>
</feature>
<evidence type="ECO:0000256" key="5">
    <source>
        <dbReference type="ARBA" id="ARBA00023027"/>
    </source>
</evidence>
<dbReference type="PANTHER" id="PTHR37480:SF1">
    <property type="entry name" value="ENOYL-[ACYL-CARRIER-PROTEIN] REDUCTASE [NADH]"/>
    <property type="match status" value="1"/>
</dbReference>
<evidence type="ECO:0000256" key="1">
    <source>
        <dbReference type="ARBA" id="ARBA00011245"/>
    </source>
</evidence>
<dbReference type="NCBIfam" id="NF010177">
    <property type="entry name" value="PRK13656.1"/>
    <property type="match status" value="1"/>
</dbReference>
<evidence type="ECO:0000256" key="8">
    <source>
        <dbReference type="ARBA" id="ARBA00048302"/>
    </source>
</evidence>
<feature type="site" description="Plays an important role in discriminating NADH against NADPH" evidence="9">
    <location>
        <position position="86"/>
    </location>
</feature>
<evidence type="ECO:0000256" key="6">
    <source>
        <dbReference type="ARBA" id="ARBA00023098"/>
    </source>
</evidence>
<dbReference type="KEGG" id="sbu:SpiBuddy_0467"/>
<dbReference type="GO" id="GO:0004318">
    <property type="term" value="F:enoyl-[acyl-carrier-protein] reductase (NADH) activity"/>
    <property type="evidence" value="ECO:0007669"/>
    <property type="project" value="TreeGrafter"/>
</dbReference>
<dbReference type="eggNOG" id="COG3007">
    <property type="taxonomic scope" value="Bacteria"/>
</dbReference>
<evidence type="ECO:0000259" key="10">
    <source>
        <dbReference type="Pfam" id="PF07055"/>
    </source>
</evidence>
<keyword evidence="6 9" id="KW-0443">Lipid metabolism</keyword>
<evidence type="ECO:0000313" key="13">
    <source>
        <dbReference type="EMBL" id="ADY12300.1"/>
    </source>
</evidence>
<feature type="active site" description="Proton donor" evidence="9">
    <location>
        <position position="246"/>
    </location>
</feature>
<keyword evidence="2 9" id="KW-0444">Lipid biosynthesis</keyword>
<reference evidence="14" key="1">
    <citation type="submission" date="2011-02" db="EMBL/GenBank/DDBJ databases">
        <title>Complete sequence of Spirochaeta sp. Buddy.</title>
        <authorList>
            <person name="Lucas S."/>
            <person name="Copeland A."/>
            <person name="Lapidus A."/>
            <person name="Cheng J.-F."/>
            <person name="Goodwin L."/>
            <person name="Pitluck S."/>
            <person name="Zeytun A."/>
            <person name="Detter J.C."/>
            <person name="Han C."/>
            <person name="Tapia R."/>
            <person name="Land M."/>
            <person name="Hauser L."/>
            <person name="Kyrpides N."/>
            <person name="Ivanova N."/>
            <person name="Mikhailova N."/>
            <person name="Pagani I."/>
            <person name="Ritalahti K.M."/>
            <person name="Loeffler F.E."/>
            <person name="Woyke T."/>
        </authorList>
    </citation>
    <scope>NUCLEOTIDE SEQUENCE [LARGE SCALE GENOMIC DNA]</scope>
    <source>
        <strain evidence="14">ATCC BAA-1886 / DSM 22777 / Buddy</strain>
    </source>
</reference>
<dbReference type="InterPro" id="IPR024906">
    <property type="entry name" value="Eno_Rdtase_FAD-bd_dom"/>
</dbReference>
<name>F0RUD8_SPHGB</name>
<keyword evidence="14" id="KW-1185">Reference proteome</keyword>
<evidence type="ECO:0000259" key="11">
    <source>
        <dbReference type="Pfam" id="PF12241"/>
    </source>
</evidence>
<feature type="domain" description="Trans-2-enoyl-CoA reductase-like NAD(P)H binding" evidence="12">
    <location>
        <begin position="2"/>
        <end position="91"/>
    </location>
</feature>
<comment type="subunit">
    <text evidence="1 9">Monomer.</text>
</comment>
<dbReference type="InterPro" id="IPR010758">
    <property type="entry name" value="Trans-2-enoyl-CoA_reductase"/>
</dbReference>
<dbReference type="GO" id="GO:0050343">
    <property type="term" value="F:trans-2-enoyl-CoA reductase (NADH) activity"/>
    <property type="evidence" value="ECO:0007669"/>
    <property type="project" value="UniProtKB-UniRule"/>
</dbReference>
<dbReference type="STRING" id="158189.SpiBuddy_0467"/>
<dbReference type="NCBIfam" id="NF043048">
    <property type="entry name" value="EnoyACPredFabV"/>
    <property type="match status" value="1"/>
</dbReference>
<keyword evidence="5 9" id="KW-0520">NAD</keyword>
<feature type="binding site" evidence="9">
    <location>
        <position position="236"/>
    </location>
    <ligand>
        <name>substrate</name>
    </ligand>
</feature>
<evidence type="ECO:0000256" key="2">
    <source>
        <dbReference type="ARBA" id="ARBA00022516"/>
    </source>
</evidence>
<sequence>MIITKKVLRNVSLTAHPVGCRRYVEDQIAWVESHAKHSTQEHYPQIENLPLPKRVLILGGSTGYGLSSRIVAAFANGADTINVSFEREPSENKTATPGWYNTMAFEDIAKRKGLKASSVFGDAFSTQVKEAVAQRIQDELGQVDLVIYSLASPLRNDPATGQTYKSVLKPIGKTFSALSVDLESEIVKQATIEPATEEQVTETVKVMGGEDWSLWIDFLLKKHLLAKDAMTVAYSYIGPRITYPVYREGTIGKAKEHLENSAAQLTNKLKAINGKAYVSVNKALVTRASAVIPVVPLYMALLYQVMKEKGLHEHCTQQIYRLFTTLLYSNKAIPTDSEGRVRVDDWEMLSEIQQEVERRWALQQEGKPLVQGDLGGVWEEYEQIHGFGFSDIDYTKDVDPRIV</sequence>
<dbReference type="Proteomes" id="UP000008466">
    <property type="component" value="Chromosome"/>
</dbReference>
<feature type="binding site" evidence="9">
    <location>
        <begin position="59"/>
        <end position="64"/>
    </location>
    <ligand>
        <name>NAD(+)</name>
        <dbReference type="ChEBI" id="CHEBI:57540"/>
    </ligand>
</feature>
<dbReference type="Pfam" id="PF12242">
    <property type="entry name" value="Eno-Rase_NADH_b"/>
    <property type="match status" value="1"/>
</dbReference>
<proteinExistence type="inferred from homology"/>
<comment type="pathway">
    <text evidence="9">Lipid metabolism; fatty acid biosynthesis.</text>
</comment>
<organism evidence="13 14">
    <name type="scientific">Sphaerochaeta globosa (strain ATCC BAA-1886 / DSM 22777 / Buddy)</name>
    <name type="common">Spirochaeta sp. (strain Buddy)</name>
    <dbReference type="NCBI Taxonomy" id="158189"/>
    <lineage>
        <taxon>Bacteria</taxon>
        <taxon>Pseudomonadati</taxon>
        <taxon>Spirochaetota</taxon>
        <taxon>Spirochaetia</taxon>
        <taxon>Spirochaetales</taxon>
        <taxon>Sphaerochaetaceae</taxon>
        <taxon>Sphaerochaeta</taxon>
    </lineage>
</organism>
<dbReference type="Pfam" id="PF07055">
    <property type="entry name" value="Eno-Rase_FAD_bd"/>
    <property type="match status" value="1"/>
</dbReference>
<evidence type="ECO:0000256" key="4">
    <source>
        <dbReference type="ARBA" id="ARBA00023002"/>
    </source>
</evidence>
<comment type="catalytic activity">
    <reaction evidence="8 9">
        <text>a 2,3-saturated acyl-CoA + NAD(+) = a (2E)-enoyl-CoA + NADH + H(+)</text>
        <dbReference type="Rhea" id="RHEA:18177"/>
        <dbReference type="ChEBI" id="CHEBI:15378"/>
        <dbReference type="ChEBI" id="CHEBI:57540"/>
        <dbReference type="ChEBI" id="CHEBI:57945"/>
        <dbReference type="ChEBI" id="CHEBI:58856"/>
        <dbReference type="ChEBI" id="CHEBI:65111"/>
        <dbReference type="EC" id="1.3.1.44"/>
    </reaction>
</comment>
<keyword evidence="4 9" id="KW-0560">Oxidoreductase</keyword>
<feature type="domain" description="Enoyl reductase FAD binding" evidence="10">
    <location>
        <begin position="335"/>
        <end position="398"/>
    </location>
</feature>
<feature type="binding site" evidence="9">
    <location>
        <begin position="284"/>
        <end position="286"/>
    </location>
    <ligand>
        <name>NAD(+)</name>
        <dbReference type="ChEBI" id="CHEBI:57540"/>
    </ligand>
</feature>
<feature type="binding site" evidence="9">
    <location>
        <position position="255"/>
    </location>
    <ligand>
        <name>NAD(+)</name>
        <dbReference type="ChEBI" id="CHEBI:57540"/>
    </ligand>
</feature>
<dbReference type="HOGENOM" id="CLU_057698_1_0_12"/>
<evidence type="ECO:0000256" key="9">
    <source>
        <dbReference type="HAMAP-Rule" id="MF_01838"/>
    </source>
</evidence>
<dbReference type="GO" id="GO:0051287">
    <property type="term" value="F:NAD binding"/>
    <property type="evidence" value="ECO:0007669"/>
    <property type="project" value="UniProtKB-UniRule"/>
</dbReference>
<dbReference type="InterPro" id="IPR024910">
    <property type="entry name" value="Enoyl-CoA_Rdtase_cat_dom"/>
</dbReference>
<evidence type="ECO:0000256" key="7">
    <source>
        <dbReference type="ARBA" id="ARBA00023160"/>
    </source>
</evidence>